<dbReference type="SUPFAM" id="SSF52266">
    <property type="entry name" value="SGNH hydrolase"/>
    <property type="match status" value="1"/>
</dbReference>
<dbReference type="GO" id="GO:0004622">
    <property type="term" value="F:phosphatidylcholine lysophospholipase activity"/>
    <property type="evidence" value="ECO:0007669"/>
    <property type="project" value="TreeGrafter"/>
</dbReference>
<dbReference type="Pfam" id="PF13472">
    <property type="entry name" value="Lipase_GDSL_2"/>
    <property type="match status" value="1"/>
</dbReference>
<feature type="domain" description="SGNH hydrolase-type esterase" evidence="1">
    <location>
        <begin position="18"/>
        <end position="179"/>
    </location>
</feature>
<dbReference type="PANTHER" id="PTHR30383:SF24">
    <property type="entry name" value="THIOESTERASE 1_PROTEASE 1_LYSOPHOSPHOLIPASE L1"/>
    <property type="match status" value="1"/>
</dbReference>
<dbReference type="EMBL" id="BKCL01000011">
    <property type="protein sequence ID" value="GEQ98950.1"/>
    <property type="molecule type" value="Genomic_DNA"/>
</dbReference>
<evidence type="ECO:0000313" key="2">
    <source>
        <dbReference type="EMBL" id="GEQ98950.1"/>
    </source>
</evidence>
<sequence length="201" mass="21459">MDNALAQDDREETVIVGFGDSLMAGYGLGPGQGFPAQLERRLNGYFDSSVKVVNAGVSGDTSTGGRARLDWVLSALDTSPDLVILELGANDALRGIAPEITRANMDALIVAVQSRGIPVLLAGMLAPPNMGVDYQKRFNSIFPDLAEKYDVTLYPFFLDGVAADPSLNQRDGIHPTAEGIAIMVDRILPYVENALSMEDAS</sequence>
<dbReference type="CDD" id="cd01822">
    <property type="entry name" value="Lysophospholipase_L1_like"/>
    <property type="match status" value="1"/>
</dbReference>
<dbReference type="InterPro" id="IPR051532">
    <property type="entry name" value="Ester_Hydrolysis_Enzymes"/>
</dbReference>
<evidence type="ECO:0000259" key="1">
    <source>
        <dbReference type="Pfam" id="PF13472"/>
    </source>
</evidence>
<proteinExistence type="predicted"/>
<dbReference type="AlphaFoldDB" id="A0A5A7MST2"/>
<organism evidence="2 3">
    <name type="scientific">Iodidimonas gelatinilytica</name>
    <dbReference type="NCBI Taxonomy" id="1236966"/>
    <lineage>
        <taxon>Bacteria</taxon>
        <taxon>Pseudomonadati</taxon>
        <taxon>Pseudomonadota</taxon>
        <taxon>Alphaproteobacteria</taxon>
        <taxon>Iodidimonadales</taxon>
        <taxon>Iodidimonadaceae</taxon>
        <taxon>Iodidimonas</taxon>
    </lineage>
</organism>
<gene>
    <name evidence="2" type="ORF">JCM17844_25870</name>
</gene>
<evidence type="ECO:0000313" key="3">
    <source>
        <dbReference type="Proteomes" id="UP000322084"/>
    </source>
</evidence>
<dbReference type="PANTHER" id="PTHR30383">
    <property type="entry name" value="THIOESTERASE 1/PROTEASE 1/LYSOPHOSPHOLIPASE L1"/>
    <property type="match status" value="1"/>
</dbReference>
<dbReference type="Proteomes" id="UP000322084">
    <property type="component" value="Unassembled WGS sequence"/>
</dbReference>
<reference evidence="2 3" key="1">
    <citation type="submission" date="2019-09" db="EMBL/GenBank/DDBJ databases">
        <title>NBRP : Genome information of microbial organism related human and environment.</title>
        <authorList>
            <person name="Hattori M."/>
            <person name="Oshima K."/>
            <person name="Inaba H."/>
            <person name="Suda W."/>
            <person name="Sakamoto M."/>
            <person name="Iino T."/>
            <person name="Kitahara M."/>
            <person name="Oshida Y."/>
            <person name="Iida T."/>
            <person name="Kudo T."/>
            <person name="Itoh T."/>
            <person name="Ohkuma M."/>
        </authorList>
    </citation>
    <scope>NUCLEOTIDE SEQUENCE [LARGE SCALE GENOMIC DNA]</scope>
    <source>
        <strain evidence="2 3">Hi-2</strain>
    </source>
</reference>
<dbReference type="InterPro" id="IPR013830">
    <property type="entry name" value="SGNH_hydro"/>
</dbReference>
<comment type="caution">
    <text evidence="2">The sequence shown here is derived from an EMBL/GenBank/DDBJ whole genome shotgun (WGS) entry which is preliminary data.</text>
</comment>
<dbReference type="Gene3D" id="3.40.50.1110">
    <property type="entry name" value="SGNH hydrolase"/>
    <property type="match status" value="1"/>
</dbReference>
<accession>A0A5A7MST2</accession>
<dbReference type="RefSeq" id="WP_210431898.1">
    <property type="nucleotide sequence ID" value="NZ_BKCL01000011.1"/>
</dbReference>
<dbReference type="InterPro" id="IPR036514">
    <property type="entry name" value="SGNH_hydro_sf"/>
</dbReference>
<protein>
    <submittedName>
        <fullName evidence="2">Arylesterase</fullName>
    </submittedName>
</protein>
<name>A0A5A7MST2_9PROT</name>